<dbReference type="Pfam" id="PF00501">
    <property type="entry name" value="AMP-binding"/>
    <property type="match status" value="1"/>
</dbReference>
<keyword evidence="2" id="KW-0436">Ligase</keyword>
<dbReference type="InterPro" id="IPR020845">
    <property type="entry name" value="AMP-binding_CS"/>
</dbReference>
<evidence type="ECO:0000256" key="2">
    <source>
        <dbReference type="ARBA" id="ARBA00022598"/>
    </source>
</evidence>
<dbReference type="Pfam" id="PF13193">
    <property type="entry name" value="AMP-binding_C"/>
    <property type="match status" value="1"/>
</dbReference>
<sequence length="519" mass="55259">MISSHPDVLAADAAGNMALGNQLARAARLYPDRVALQFDDVRRTYPELDRRVNRLARALRARGVGAGDRVAVLATNHIETAEAFYAALRLGAVVVPINFRLVPGEVTYILRDCTATALVVDDLTAPLATAALSEVDCVRTTLRIGTEFEAAIDAESDEDLDIVVPEPDPAFIMYTSGTTGRPKGAVLTHRNLIMAGLLQQIAGGRGLTPGGSVVLLGVPMFHIAGMGTALGGLLGGSRVVIYSGAAFDPAAIVDLLDRERVTSTFFVPSQWQAICAVPGVRERNLALTNLTWGAAPATPSMLQALADTFPDALAATAFGQTETCATVCLLRGEDALRKRGSIGTPIPGIEVRIVDDEMCDVKPGEVGEIVYRGPVITPGYWGNPEATADAFAGGWFHSGDLCRADEDGFIWVVDRKKDMIISGGENIYCAEVESVIDSHPKVAEVAVIGARHEKWGQTPVAVVTAADPADPPTLEDVLEHCRERLASYKKPTALVVVDALPRTATGKVQKFELRKLYAG</sequence>
<evidence type="ECO:0000259" key="4">
    <source>
        <dbReference type="Pfam" id="PF13193"/>
    </source>
</evidence>
<evidence type="ECO:0000259" key="3">
    <source>
        <dbReference type="Pfam" id="PF00501"/>
    </source>
</evidence>
<dbReference type="NCBIfam" id="NF004837">
    <property type="entry name" value="PRK06187.1"/>
    <property type="match status" value="1"/>
</dbReference>
<dbReference type="PANTHER" id="PTHR43767:SF1">
    <property type="entry name" value="NONRIBOSOMAL PEPTIDE SYNTHASE PES1 (EUROFUNG)-RELATED"/>
    <property type="match status" value="1"/>
</dbReference>
<feature type="domain" description="AMP-binding enzyme C-terminal" evidence="4">
    <location>
        <begin position="431"/>
        <end position="507"/>
    </location>
</feature>
<comment type="similarity">
    <text evidence="1">Belongs to the ATP-dependent AMP-binding enzyme family.</text>
</comment>
<dbReference type="Proteomes" id="UP000256269">
    <property type="component" value="Unassembled WGS sequence"/>
</dbReference>
<dbReference type="AlphaFoldDB" id="A0A3E0HE14"/>
<dbReference type="InterPro" id="IPR050237">
    <property type="entry name" value="ATP-dep_AMP-bd_enzyme"/>
</dbReference>
<proteinExistence type="inferred from homology"/>
<accession>A0A3E0HE14</accession>
<dbReference type="GO" id="GO:0016878">
    <property type="term" value="F:acid-thiol ligase activity"/>
    <property type="evidence" value="ECO:0007669"/>
    <property type="project" value="UniProtKB-ARBA"/>
</dbReference>
<dbReference type="Gene3D" id="3.30.300.30">
    <property type="match status" value="1"/>
</dbReference>
<comment type="caution">
    <text evidence="5">The sequence shown here is derived from an EMBL/GenBank/DDBJ whole genome shotgun (WGS) entry which is preliminary data.</text>
</comment>
<dbReference type="InterPro" id="IPR025110">
    <property type="entry name" value="AMP-bd_C"/>
</dbReference>
<dbReference type="PROSITE" id="PS00455">
    <property type="entry name" value="AMP_BINDING"/>
    <property type="match status" value="1"/>
</dbReference>
<dbReference type="InterPro" id="IPR042099">
    <property type="entry name" value="ANL_N_sf"/>
</dbReference>
<keyword evidence="6" id="KW-1185">Reference proteome</keyword>
<dbReference type="InterPro" id="IPR000873">
    <property type="entry name" value="AMP-dep_synth/lig_dom"/>
</dbReference>
<gene>
    <name evidence="5" type="ORF">BCF44_110384</name>
</gene>
<evidence type="ECO:0000313" key="5">
    <source>
        <dbReference type="EMBL" id="REH42882.1"/>
    </source>
</evidence>
<dbReference type="InterPro" id="IPR045851">
    <property type="entry name" value="AMP-bd_C_sf"/>
</dbReference>
<evidence type="ECO:0000313" key="6">
    <source>
        <dbReference type="Proteomes" id="UP000256269"/>
    </source>
</evidence>
<evidence type="ECO:0000256" key="1">
    <source>
        <dbReference type="ARBA" id="ARBA00006432"/>
    </source>
</evidence>
<dbReference type="Gene3D" id="3.40.50.12780">
    <property type="entry name" value="N-terminal domain of ligase-like"/>
    <property type="match status" value="1"/>
</dbReference>
<dbReference type="RefSeq" id="WP_246015703.1">
    <property type="nucleotide sequence ID" value="NZ_CP144375.1"/>
</dbReference>
<feature type="domain" description="AMP-dependent synthetase/ligase" evidence="3">
    <location>
        <begin position="24"/>
        <end position="381"/>
    </location>
</feature>
<protein>
    <submittedName>
        <fullName evidence="5">Fatty-acyl-CoA synthase</fullName>
    </submittedName>
</protein>
<dbReference type="EMBL" id="QUNO01000010">
    <property type="protein sequence ID" value="REH42882.1"/>
    <property type="molecule type" value="Genomic_DNA"/>
</dbReference>
<dbReference type="SUPFAM" id="SSF56801">
    <property type="entry name" value="Acetyl-CoA synthetase-like"/>
    <property type="match status" value="1"/>
</dbReference>
<dbReference type="PANTHER" id="PTHR43767">
    <property type="entry name" value="LONG-CHAIN-FATTY-ACID--COA LIGASE"/>
    <property type="match status" value="1"/>
</dbReference>
<name>A0A3E0HE14_9PSEU</name>
<dbReference type="FunFam" id="3.30.300.30:FF:000008">
    <property type="entry name" value="2,3-dihydroxybenzoate-AMP ligase"/>
    <property type="match status" value="1"/>
</dbReference>
<organism evidence="5 6">
    <name type="scientific">Kutzneria buriramensis</name>
    <dbReference type="NCBI Taxonomy" id="1045776"/>
    <lineage>
        <taxon>Bacteria</taxon>
        <taxon>Bacillati</taxon>
        <taxon>Actinomycetota</taxon>
        <taxon>Actinomycetes</taxon>
        <taxon>Pseudonocardiales</taxon>
        <taxon>Pseudonocardiaceae</taxon>
        <taxon>Kutzneria</taxon>
    </lineage>
</organism>
<reference evidence="5 6" key="1">
    <citation type="submission" date="2018-08" db="EMBL/GenBank/DDBJ databases">
        <title>Genomic Encyclopedia of Archaeal and Bacterial Type Strains, Phase II (KMG-II): from individual species to whole genera.</title>
        <authorList>
            <person name="Goeker M."/>
        </authorList>
    </citation>
    <scope>NUCLEOTIDE SEQUENCE [LARGE SCALE GENOMIC DNA]</scope>
    <source>
        <strain evidence="5 6">DSM 45791</strain>
    </source>
</reference>
<dbReference type="CDD" id="cd17631">
    <property type="entry name" value="FACL_FadD13-like"/>
    <property type="match status" value="1"/>
</dbReference>